<dbReference type="AlphaFoldDB" id="A0A9D5DRQ4"/>
<dbReference type="Pfam" id="PF04172">
    <property type="entry name" value="LrgB"/>
    <property type="match status" value="1"/>
</dbReference>
<gene>
    <name evidence="7" type="ORF">AN965_00530</name>
</gene>
<keyword evidence="8" id="KW-1185">Reference proteome</keyword>
<protein>
    <recommendedName>
        <fullName evidence="9">LrgB family protein</fullName>
    </recommendedName>
</protein>
<evidence type="ECO:0000313" key="7">
    <source>
        <dbReference type="EMBL" id="KQL59156.1"/>
    </source>
</evidence>
<feature type="transmembrane region" description="Helical" evidence="6">
    <location>
        <begin position="32"/>
        <end position="51"/>
    </location>
</feature>
<reference evidence="7 8" key="1">
    <citation type="submission" date="2015-09" db="EMBL/GenBank/DDBJ databases">
        <title>Genome sequencing project for genomic taxonomy and phylogenomics of Bacillus-like bacteria.</title>
        <authorList>
            <person name="Liu B."/>
            <person name="Wang J."/>
            <person name="Zhu Y."/>
            <person name="Liu G."/>
            <person name="Chen Q."/>
            <person name="Chen Z."/>
            <person name="Lan J."/>
            <person name="Che J."/>
            <person name="Ge C."/>
            <person name="Shi H."/>
            <person name="Pan Z."/>
            <person name="Liu X."/>
        </authorList>
    </citation>
    <scope>NUCLEOTIDE SEQUENCE [LARGE SCALE GENOMIC DNA]</scope>
    <source>
        <strain evidence="7 8">DSM 19153</strain>
    </source>
</reference>
<keyword evidence="5 6" id="KW-0472">Membrane</keyword>
<evidence type="ECO:0000256" key="6">
    <source>
        <dbReference type="SAM" id="Phobius"/>
    </source>
</evidence>
<comment type="caution">
    <text evidence="7">The sequence shown here is derived from an EMBL/GenBank/DDBJ whole genome shotgun (WGS) entry which is preliminary data.</text>
</comment>
<accession>A0A9D5DRQ4</accession>
<feature type="transmembrane region" description="Helical" evidence="6">
    <location>
        <begin position="63"/>
        <end position="80"/>
    </location>
</feature>
<feature type="transmembrane region" description="Helical" evidence="6">
    <location>
        <begin position="148"/>
        <end position="168"/>
    </location>
</feature>
<keyword evidence="3 6" id="KW-0812">Transmembrane</keyword>
<dbReference type="InterPro" id="IPR007300">
    <property type="entry name" value="CidB/LrgB"/>
</dbReference>
<organism evidence="7 8">
    <name type="scientific">Alkalicoccobacillus plakortidis</name>
    <dbReference type="NCBI Taxonomy" id="444060"/>
    <lineage>
        <taxon>Bacteria</taxon>
        <taxon>Bacillati</taxon>
        <taxon>Bacillota</taxon>
        <taxon>Bacilli</taxon>
        <taxon>Bacillales</taxon>
        <taxon>Bacillaceae</taxon>
        <taxon>Alkalicoccobacillus</taxon>
    </lineage>
</organism>
<evidence type="ECO:0000256" key="3">
    <source>
        <dbReference type="ARBA" id="ARBA00022692"/>
    </source>
</evidence>
<feature type="transmembrane region" description="Helical" evidence="6">
    <location>
        <begin position="92"/>
        <end position="117"/>
    </location>
</feature>
<keyword evidence="2" id="KW-1003">Cell membrane</keyword>
<feature type="transmembrane region" description="Helical" evidence="6">
    <location>
        <begin position="6"/>
        <end position="25"/>
    </location>
</feature>
<proteinExistence type="predicted"/>
<evidence type="ECO:0000256" key="1">
    <source>
        <dbReference type="ARBA" id="ARBA00004651"/>
    </source>
</evidence>
<dbReference type="GO" id="GO:0005886">
    <property type="term" value="C:plasma membrane"/>
    <property type="evidence" value="ECO:0007669"/>
    <property type="project" value="UniProtKB-SubCell"/>
</dbReference>
<feature type="transmembrane region" description="Helical" evidence="6">
    <location>
        <begin position="208"/>
        <end position="227"/>
    </location>
</feature>
<dbReference type="Proteomes" id="UP000051061">
    <property type="component" value="Unassembled WGS sequence"/>
</dbReference>
<evidence type="ECO:0000256" key="4">
    <source>
        <dbReference type="ARBA" id="ARBA00022989"/>
    </source>
</evidence>
<comment type="subcellular location">
    <subcellularLocation>
        <location evidence="1">Cell membrane</location>
        <topology evidence="1">Multi-pass membrane protein</topology>
    </subcellularLocation>
</comment>
<dbReference type="PANTHER" id="PTHR30249">
    <property type="entry name" value="PUTATIVE SEROTONIN TRANSPORTER"/>
    <property type="match status" value="1"/>
</dbReference>
<evidence type="ECO:0000313" key="8">
    <source>
        <dbReference type="Proteomes" id="UP000051061"/>
    </source>
</evidence>
<evidence type="ECO:0000256" key="5">
    <source>
        <dbReference type="ARBA" id="ARBA00023136"/>
    </source>
</evidence>
<evidence type="ECO:0000256" key="2">
    <source>
        <dbReference type="ARBA" id="ARBA00022475"/>
    </source>
</evidence>
<evidence type="ECO:0008006" key="9">
    <source>
        <dbReference type="Google" id="ProtNLM"/>
    </source>
</evidence>
<keyword evidence="4 6" id="KW-1133">Transmembrane helix</keyword>
<dbReference type="PANTHER" id="PTHR30249:SF17">
    <property type="entry name" value="HOLIN-LIKE PROTEIN CIDB"/>
    <property type="match status" value="1"/>
</dbReference>
<dbReference type="EMBL" id="LJJD01000002">
    <property type="protein sequence ID" value="KQL59156.1"/>
    <property type="molecule type" value="Genomic_DNA"/>
</dbReference>
<name>A0A9D5DRQ4_9BACI</name>
<sequence length="228" mass="24715">MMYPIVAVAIVIATVVIYFLFRKLYLRYPYPILLPVVTSTVFILLILLFFNISYEDYLIGGEWLSRLMGPAIVALAFPLYKQRILVLRYSVMIGGAVLIGVFLGFSTVYGLALLFQFNDILVATVLPKSITAPVAVEISAALHGLPPLTATFVLVAGFSGILIGPWVMQKAGIRSLYGKSIALGGASHAMGISKAAEYGNIPLSMSSIAMTLSAIVASLFIPIFIWIF</sequence>